<proteinExistence type="predicted"/>
<dbReference type="RefSeq" id="XP_043040930.1">
    <property type="nucleotide sequence ID" value="XM_043184150.1"/>
</dbReference>
<dbReference type="EMBL" id="MU250532">
    <property type="protein sequence ID" value="KAG7447430.1"/>
    <property type="molecule type" value="Genomic_DNA"/>
</dbReference>
<evidence type="ECO:0000313" key="2">
    <source>
        <dbReference type="Proteomes" id="UP000812287"/>
    </source>
</evidence>
<accession>A0A9P7VVF7</accession>
<comment type="caution">
    <text evidence="1">The sequence shown here is derived from an EMBL/GenBank/DDBJ whole genome shotgun (WGS) entry which is preliminary data.</text>
</comment>
<reference evidence="1" key="1">
    <citation type="submission" date="2020-11" db="EMBL/GenBank/DDBJ databases">
        <title>Adaptations for nitrogen fixation in a non-lichenized fungal sporocarp promotes dispersal by wood-feeding termites.</title>
        <authorList>
            <consortium name="DOE Joint Genome Institute"/>
            <person name="Koch R.A."/>
            <person name="Yoon G."/>
            <person name="Arayal U."/>
            <person name="Lail K."/>
            <person name="Amirebrahimi M."/>
            <person name="Labutti K."/>
            <person name="Lipzen A."/>
            <person name="Riley R."/>
            <person name="Barry K."/>
            <person name="Henrissat B."/>
            <person name="Grigoriev I.V."/>
            <person name="Herr J.R."/>
            <person name="Aime M.C."/>
        </authorList>
    </citation>
    <scope>NUCLEOTIDE SEQUENCE</scope>
    <source>
        <strain evidence="1">MCA 3950</strain>
    </source>
</reference>
<organism evidence="1 2">
    <name type="scientific">Guyanagaster necrorhizus</name>
    <dbReference type="NCBI Taxonomy" id="856835"/>
    <lineage>
        <taxon>Eukaryota</taxon>
        <taxon>Fungi</taxon>
        <taxon>Dikarya</taxon>
        <taxon>Basidiomycota</taxon>
        <taxon>Agaricomycotina</taxon>
        <taxon>Agaricomycetes</taxon>
        <taxon>Agaricomycetidae</taxon>
        <taxon>Agaricales</taxon>
        <taxon>Marasmiineae</taxon>
        <taxon>Physalacriaceae</taxon>
        <taxon>Guyanagaster</taxon>
    </lineage>
</organism>
<gene>
    <name evidence="1" type="ORF">BT62DRAFT_919313</name>
</gene>
<dbReference type="GeneID" id="66106447"/>
<name>A0A9P7VVF7_9AGAR</name>
<evidence type="ECO:0000313" key="1">
    <source>
        <dbReference type="EMBL" id="KAG7447430.1"/>
    </source>
</evidence>
<sequence>MTFIWGPPKFLLGEGLANGIERVGNLHSKGEEGWVLNERKDTLGSLCFEVDLEADQWLFSHWPRILTGAPAPPCMGGIELSLHWGFLSEFRLVTSFVGHKHSRTFATTSREERHAITCRGFNSRGNRAGGLEVESLNEAINRRSEKHLGPILDRPAASAL</sequence>
<keyword evidence="2" id="KW-1185">Reference proteome</keyword>
<dbReference type="AlphaFoldDB" id="A0A9P7VVF7"/>
<protein>
    <submittedName>
        <fullName evidence="1">Uncharacterized protein</fullName>
    </submittedName>
</protein>
<dbReference type="Proteomes" id="UP000812287">
    <property type="component" value="Unassembled WGS sequence"/>
</dbReference>